<comment type="caution">
    <text evidence="2">The sequence shown here is derived from an EMBL/GenBank/DDBJ whole genome shotgun (WGS) entry which is preliminary data.</text>
</comment>
<dbReference type="Gene3D" id="1.20.120.1630">
    <property type="match status" value="1"/>
</dbReference>
<gene>
    <name evidence="2" type="ORF">B2J93_1209</name>
</gene>
<proteinExistence type="predicted"/>
<dbReference type="InParanoid" id="A0A218ZF03"/>
<evidence type="ECO:0000256" key="1">
    <source>
        <dbReference type="SAM" id="Phobius"/>
    </source>
</evidence>
<dbReference type="OrthoDB" id="201504at2759"/>
<accession>A0A218ZF03</accession>
<keyword evidence="1" id="KW-0812">Transmembrane</keyword>
<dbReference type="EMBL" id="MZNU01000044">
    <property type="protein sequence ID" value="OWP06568.1"/>
    <property type="molecule type" value="Genomic_DNA"/>
</dbReference>
<feature type="transmembrane region" description="Helical" evidence="1">
    <location>
        <begin position="53"/>
        <end position="71"/>
    </location>
</feature>
<dbReference type="Proteomes" id="UP000242519">
    <property type="component" value="Unassembled WGS sequence"/>
</dbReference>
<feature type="transmembrane region" description="Helical" evidence="1">
    <location>
        <begin position="155"/>
        <end position="180"/>
    </location>
</feature>
<dbReference type="PANTHER" id="PTHR32251">
    <property type="entry name" value="3-OXO-5-ALPHA-STEROID 4-DEHYDROGENASE"/>
    <property type="match status" value="1"/>
</dbReference>
<keyword evidence="3" id="KW-1185">Reference proteome</keyword>
<keyword evidence="1" id="KW-1133">Transmembrane helix</keyword>
<dbReference type="PANTHER" id="PTHR32251:SF23">
    <property type="entry name" value="3-OXO-5-ALPHA-STEROID 4-DEHYDROGENASE (DUF1295)"/>
    <property type="match status" value="1"/>
</dbReference>
<protein>
    <submittedName>
        <fullName evidence="2">DUF1295 domain protein</fullName>
    </submittedName>
</protein>
<feature type="transmembrane region" description="Helical" evidence="1">
    <location>
        <begin position="279"/>
        <end position="300"/>
    </location>
</feature>
<reference evidence="2 3" key="1">
    <citation type="submission" date="2017-04" db="EMBL/GenBank/DDBJ databases">
        <title>Draft genome sequence of Marssonina coronaria NL1: causal agent of apple blotch.</title>
        <authorList>
            <person name="Cheng Q."/>
        </authorList>
    </citation>
    <scope>NUCLEOTIDE SEQUENCE [LARGE SCALE GENOMIC DNA]</scope>
    <source>
        <strain evidence="2 3">NL1</strain>
    </source>
</reference>
<dbReference type="AlphaFoldDB" id="A0A218ZF03"/>
<evidence type="ECO:0000313" key="2">
    <source>
        <dbReference type="EMBL" id="OWP06568.1"/>
    </source>
</evidence>
<dbReference type="InterPro" id="IPR010721">
    <property type="entry name" value="UstE-like"/>
</dbReference>
<dbReference type="Pfam" id="PF06966">
    <property type="entry name" value="DUF1295"/>
    <property type="match status" value="1"/>
</dbReference>
<feature type="transmembrane region" description="Helical" evidence="1">
    <location>
        <begin position="192"/>
        <end position="211"/>
    </location>
</feature>
<name>A0A218ZF03_9HELO</name>
<keyword evidence="1" id="KW-0472">Membrane</keyword>
<evidence type="ECO:0000313" key="3">
    <source>
        <dbReference type="Proteomes" id="UP000242519"/>
    </source>
</evidence>
<organism evidence="2 3">
    <name type="scientific">Diplocarpon coronariae</name>
    <dbReference type="NCBI Taxonomy" id="2795749"/>
    <lineage>
        <taxon>Eukaryota</taxon>
        <taxon>Fungi</taxon>
        <taxon>Dikarya</taxon>
        <taxon>Ascomycota</taxon>
        <taxon>Pezizomycotina</taxon>
        <taxon>Leotiomycetes</taxon>
        <taxon>Helotiales</taxon>
        <taxon>Drepanopezizaceae</taxon>
        <taxon>Diplocarpon</taxon>
    </lineage>
</organism>
<dbReference type="GO" id="GO:0016020">
    <property type="term" value="C:membrane"/>
    <property type="evidence" value="ECO:0007669"/>
    <property type="project" value="TreeGrafter"/>
</dbReference>
<sequence length="370" mass="43398">MALPVINSIVDCSSLEKTVYPYIPQLYDLPQQILQTYDNSTGLKNLYLNTNPLVSAFAFSLFLAPLVLIISEINRNYSQIDRLWSILPTLYNAHYTIYAHMSGLDTQRLDNLIAFSVVWSLRLTYNYWRKGGYSIGSEDYRWEILRQKMHPGLFFIFNVLFISLAQSVLLFIITTPTYIILLSARIGEKFSIADTFFVRLMMALVLLEFFADNQQWNYQSAKKEYLKTAKVPRSYNQEDLDRGFVVTGLWSWSRHPNFAAEQTIWVALYQWGCWSSNVLYNWTFLGALSYLILFQASTWFTELITSGKYPEYKEYQRRVPKFIPSMYTDLPGDFSYQREQPKTREETLDAKKLEKKVERKVSKEYRGGKK</sequence>